<evidence type="ECO:0008006" key="5">
    <source>
        <dbReference type="Google" id="ProtNLM"/>
    </source>
</evidence>
<organism evidence="3 4">
    <name type="scientific">Corynebacterium glucuronolyticum</name>
    <dbReference type="NCBI Taxonomy" id="39791"/>
    <lineage>
        <taxon>Bacteria</taxon>
        <taxon>Bacillati</taxon>
        <taxon>Actinomycetota</taxon>
        <taxon>Actinomycetes</taxon>
        <taxon>Mycobacteriales</taxon>
        <taxon>Corynebacteriaceae</taxon>
        <taxon>Corynebacterium</taxon>
    </lineage>
</organism>
<feature type="chain" id="PRO_5039591752" description="Secreted protein" evidence="2">
    <location>
        <begin position="28"/>
        <end position="137"/>
    </location>
</feature>
<evidence type="ECO:0000256" key="2">
    <source>
        <dbReference type="SAM" id="SignalP"/>
    </source>
</evidence>
<dbReference type="EMBL" id="CP066007">
    <property type="protein sequence ID" value="QQB47200.1"/>
    <property type="molecule type" value="Genomic_DNA"/>
</dbReference>
<keyword evidence="1" id="KW-0472">Membrane</keyword>
<dbReference type="Proteomes" id="UP000596145">
    <property type="component" value="Chromosome"/>
</dbReference>
<reference evidence="3 4" key="1">
    <citation type="submission" date="2020-12" db="EMBL/GenBank/DDBJ databases">
        <title>FDA dAtabase for Regulatory Grade micrObial Sequences (FDA-ARGOS): Supporting development and validation of Infectious Disease Dx tests.</title>
        <authorList>
            <person name="Sproer C."/>
            <person name="Gronow S."/>
            <person name="Severitt S."/>
            <person name="Schroder I."/>
            <person name="Tallon L."/>
            <person name="Sadzewicz L."/>
            <person name="Zhao X."/>
            <person name="Boylan J."/>
            <person name="Ott S."/>
            <person name="Bowen H."/>
            <person name="Vavikolanu K."/>
            <person name="Mehta A."/>
            <person name="Aluvathingal J."/>
            <person name="Nadendla S."/>
            <person name="Lowell S."/>
            <person name="Myers T."/>
            <person name="Yan Y."/>
            <person name="Sichtig H."/>
        </authorList>
    </citation>
    <scope>NUCLEOTIDE SEQUENCE [LARGE SCALE GENOMIC DNA]</scope>
    <source>
        <strain evidence="3 4">FDAARGOS_1053</strain>
    </source>
</reference>
<dbReference type="AlphaFoldDB" id="A0A7T4EGX2"/>
<protein>
    <recommendedName>
        <fullName evidence="5">Secreted protein</fullName>
    </recommendedName>
</protein>
<name>A0A7T4EGX2_9CORY</name>
<keyword evidence="1" id="KW-1133">Transmembrane helix</keyword>
<evidence type="ECO:0000256" key="1">
    <source>
        <dbReference type="SAM" id="Phobius"/>
    </source>
</evidence>
<evidence type="ECO:0000313" key="3">
    <source>
        <dbReference type="EMBL" id="QQB47200.1"/>
    </source>
</evidence>
<accession>A0A7T4EGX2</accession>
<dbReference type="RefSeq" id="WP_084036515.1">
    <property type="nucleotide sequence ID" value="NZ_CP066007.1"/>
</dbReference>
<gene>
    <name evidence="3" type="ORF">I6I10_04640</name>
</gene>
<keyword evidence="1" id="KW-0812">Transmembrane</keyword>
<sequence length="137" mass="14011">MSFSTRAFASTTALSLALVGGTAVAPAAGATEWTDSFQSCMNVTDNLVKGGEKVDGFLDTKLADKGWKAYKLATDNNGSSAPGDSFSLCMEQALASKDPEKQGPAIGILLAIFAGALGLAGVLASLLDQQGIINLPR</sequence>
<feature type="transmembrane region" description="Helical" evidence="1">
    <location>
        <begin position="105"/>
        <end position="127"/>
    </location>
</feature>
<dbReference type="GeneID" id="92760984"/>
<feature type="signal peptide" evidence="2">
    <location>
        <begin position="1"/>
        <end position="27"/>
    </location>
</feature>
<keyword evidence="2" id="KW-0732">Signal</keyword>
<proteinExistence type="predicted"/>
<evidence type="ECO:0000313" key="4">
    <source>
        <dbReference type="Proteomes" id="UP000596145"/>
    </source>
</evidence>